<gene>
    <name evidence="3" type="ORF">TVY486_04039</name>
</gene>
<keyword evidence="2" id="KW-0732">Signal</keyword>
<dbReference type="VEuPathDB" id="TriTrypDB:TvY486_0403920"/>
<organism evidence="3">
    <name type="scientific">Trypanosoma vivax (strain Y486)</name>
    <dbReference type="NCBI Taxonomy" id="1055687"/>
    <lineage>
        <taxon>Eukaryota</taxon>
        <taxon>Discoba</taxon>
        <taxon>Euglenozoa</taxon>
        <taxon>Kinetoplastea</taxon>
        <taxon>Metakinetoplastina</taxon>
        <taxon>Trypanosomatida</taxon>
        <taxon>Trypanosomatidae</taxon>
        <taxon>Trypanosoma</taxon>
        <taxon>Duttonella</taxon>
    </lineage>
</organism>
<evidence type="ECO:0000256" key="2">
    <source>
        <dbReference type="SAM" id="SignalP"/>
    </source>
</evidence>
<keyword evidence="1" id="KW-1133">Transmembrane helix</keyword>
<protein>
    <submittedName>
        <fullName evidence="3">Uncharacterized protein</fullName>
    </submittedName>
</protein>
<dbReference type="AlphaFoldDB" id="G0TUT8"/>
<feature type="signal peptide" evidence="2">
    <location>
        <begin position="1"/>
        <end position="17"/>
    </location>
</feature>
<sequence length="331" mass="36945">MRCYVFFLAGVLCMVGAASLHTSATVTNKAPTEAALSTCALLLQLDRVYRYVGVLYMRMNDLLLRISLLKQKRYWNSTNPGEGELNPKLEAQIVSAYNKSEETSLILVAFLGKLREQHDKIMSARTSSGDPIISEELLLKCPHNQLMPPKVALREAIDVYMRTNPLSFGVIRNELVEIMASLNNAEKKVKEAMASLYIALKGLHAEYKRSASFVKEDEEACRALNASSASDPALEKQRKMCAMYESWLKESSSINTSKGKSPGASTSQLNGADDLVDSQVELAADALENESKEETIAMWLLIIAIPFIAIFFAVLIYVLRRRRQTEKVFTF</sequence>
<dbReference type="EMBL" id="HE573020">
    <property type="protein sequence ID" value="CCC47725.1"/>
    <property type="molecule type" value="Genomic_DNA"/>
</dbReference>
<reference evidence="3" key="1">
    <citation type="journal article" date="2012" name="Proc. Natl. Acad. Sci. U.S.A.">
        <title>Antigenic diversity is generated by distinct evolutionary mechanisms in African trypanosome species.</title>
        <authorList>
            <person name="Jackson A.P."/>
            <person name="Berry A."/>
            <person name="Aslett M."/>
            <person name="Allison H.C."/>
            <person name="Burton P."/>
            <person name="Vavrova-Anderson J."/>
            <person name="Brown R."/>
            <person name="Browne H."/>
            <person name="Corton N."/>
            <person name="Hauser H."/>
            <person name="Gamble J."/>
            <person name="Gilderthorp R."/>
            <person name="Marcello L."/>
            <person name="McQuillan J."/>
            <person name="Otto T.D."/>
            <person name="Quail M.A."/>
            <person name="Sanders M.J."/>
            <person name="van Tonder A."/>
            <person name="Ginger M.L."/>
            <person name="Field M.C."/>
            <person name="Barry J.D."/>
            <person name="Hertz-Fowler C."/>
            <person name="Berriman M."/>
        </authorList>
    </citation>
    <scope>NUCLEOTIDE SEQUENCE</scope>
    <source>
        <strain evidence="3">Y486</strain>
    </source>
</reference>
<keyword evidence="1" id="KW-0812">Transmembrane</keyword>
<keyword evidence="1" id="KW-0472">Membrane</keyword>
<accession>G0TUT8</accession>
<evidence type="ECO:0000256" key="1">
    <source>
        <dbReference type="SAM" id="Phobius"/>
    </source>
</evidence>
<proteinExistence type="predicted"/>
<name>G0TUT8_TRYVY</name>
<feature type="chain" id="PRO_5003410247" evidence="2">
    <location>
        <begin position="18"/>
        <end position="331"/>
    </location>
</feature>
<evidence type="ECO:0000313" key="3">
    <source>
        <dbReference type="EMBL" id="CCC47725.1"/>
    </source>
</evidence>
<feature type="transmembrane region" description="Helical" evidence="1">
    <location>
        <begin position="296"/>
        <end position="319"/>
    </location>
</feature>